<organism evidence="1 2">
    <name type="scientific">Scophthalmus maximus</name>
    <name type="common">Turbot</name>
    <name type="synonym">Psetta maxima</name>
    <dbReference type="NCBI Taxonomy" id="52904"/>
    <lineage>
        <taxon>Eukaryota</taxon>
        <taxon>Metazoa</taxon>
        <taxon>Chordata</taxon>
        <taxon>Craniata</taxon>
        <taxon>Vertebrata</taxon>
        <taxon>Euteleostomi</taxon>
        <taxon>Actinopterygii</taxon>
        <taxon>Neopterygii</taxon>
        <taxon>Teleostei</taxon>
        <taxon>Neoteleostei</taxon>
        <taxon>Acanthomorphata</taxon>
        <taxon>Carangaria</taxon>
        <taxon>Pleuronectiformes</taxon>
        <taxon>Pleuronectoidei</taxon>
        <taxon>Scophthalmidae</taxon>
        <taxon>Scophthalmus</taxon>
    </lineage>
</organism>
<dbReference type="EMBL" id="VEVO01000011">
    <property type="protein sequence ID" value="KAF0034810.1"/>
    <property type="molecule type" value="Genomic_DNA"/>
</dbReference>
<dbReference type="Proteomes" id="UP000438429">
    <property type="component" value="Unassembled WGS sequence"/>
</dbReference>
<reference evidence="1 2" key="1">
    <citation type="submission" date="2019-06" db="EMBL/GenBank/DDBJ databases">
        <title>Draft genomes of female and male turbot (Scophthalmus maximus).</title>
        <authorList>
            <person name="Xu H."/>
            <person name="Xu X.-W."/>
            <person name="Shao C."/>
            <person name="Chen S."/>
        </authorList>
    </citation>
    <scope>NUCLEOTIDE SEQUENCE [LARGE SCALE GENOMIC DNA]</scope>
    <source>
        <strain evidence="1">Ysfricsl-2016a</strain>
        <tissue evidence="1">Blood</tissue>
    </source>
</reference>
<accession>A0A6A4SSG5</accession>
<evidence type="ECO:0000313" key="2">
    <source>
        <dbReference type="Proteomes" id="UP000438429"/>
    </source>
</evidence>
<comment type="caution">
    <text evidence="1">The sequence shown here is derived from an EMBL/GenBank/DDBJ whole genome shotgun (WGS) entry which is preliminary data.</text>
</comment>
<name>A0A6A4SSG5_SCOMX</name>
<evidence type="ECO:0000313" key="1">
    <source>
        <dbReference type="EMBL" id="KAF0034810.1"/>
    </source>
</evidence>
<gene>
    <name evidence="1" type="ORF">F2P81_012568</name>
</gene>
<dbReference type="AlphaFoldDB" id="A0A6A4SSG5"/>
<protein>
    <submittedName>
        <fullName evidence="1">Uncharacterized protein</fullName>
    </submittedName>
</protein>
<proteinExistence type="predicted"/>
<sequence>MLLLVRSWRRAVTDCFQRCVRRAPAHLRYLETVRNVCGKFLSSDGGGGFETKRLPRSCFLFCFRVDSDIYRHCCYGLKPLSVHPPSSP</sequence>